<protein>
    <submittedName>
        <fullName evidence="1">Tyrosine-type recombinase/integrase</fullName>
    </submittedName>
</protein>
<reference evidence="1" key="1">
    <citation type="submission" date="2024-01" db="EMBL/GenBank/DDBJ databases">
        <title>De novo genome assembly and pan-genome analysis of the fast-growing Indian isolates of Synechococcus elongatus: Potential chassis for bioproduction.</title>
        <authorList>
            <person name="Jain V.S."/>
            <person name="Schubert M.G."/>
            <person name="Pritam P."/>
            <person name="Sarnaik A.P."/>
            <person name="Jaiswal D."/>
            <person name="Church G.M."/>
            <person name="Wangikar P."/>
        </authorList>
    </citation>
    <scope>NUCLEOTIDE SEQUENCE</scope>
    <source>
        <strain evidence="1">PCC 11801</strain>
    </source>
</reference>
<keyword evidence="1" id="KW-0614">Plasmid</keyword>
<dbReference type="Proteomes" id="UP000267249">
    <property type="component" value="Plasmid p11801_1"/>
</dbReference>
<accession>A0ACD5A2J0</accession>
<evidence type="ECO:0000313" key="1">
    <source>
        <dbReference type="EMBL" id="WVS92192.1"/>
    </source>
</evidence>
<evidence type="ECO:0000313" key="2">
    <source>
        <dbReference type="Proteomes" id="UP000267249"/>
    </source>
</evidence>
<geneLocation type="plasmid" evidence="1 2">
    <name>p11801_1</name>
</geneLocation>
<proteinExistence type="predicted"/>
<name>A0ACD5A2J0_SYNEL</name>
<sequence>MTEAIAVVESKAIAPVQDWDVLQMLLEDHRSPNTRRAYEQDLRLFFAWWLDEDPHPEAIAHWLSLPQSEAIAVVLRWKASMRDRGLAEATINRRLAALKSLVRFSRRLGRCNFSLEDVKGDRVQSYRDTTGTTPERFRELLSLPNRQTAKGARDYAILRLLWENALRRSEVVQTRVQDLEQGDRRLWILGKGKGRQRQPVSLSVEMVQALQTWLSFHPDPEPEQPLFTALDRSSYGQPLSSQAVYLLVKRSAEAIQLGKRLSPHRIRHSAITAALDATGGNVRLVQKLSRHSRLETLQRYDDARQNFQGECTEHLAKLLSP</sequence>
<gene>
    <name evidence="1" type="ORF">DOP62_13970</name>
</gene>
<dbReference type="EMBL" id="CP143528">
    <property type="protein sequence ID" value="WVS92192.1"/>
    <property type="molecule type" value="Genomic_DNA"/>
</dbReference>
<organism evidence="1 2">
    <name type="scientific">Synechococcus elongatus PCC 11801</name>
    <dbReference type="NCBI Taxonomy" id="2219813"/>
    <lineage>
        <taxon>Bacteria</taxon>
        <taxon>Bacillati</taxon>
        <taxon>Cyanobacteriota</taxon>
        <taxon>Cyanophyceae</taxon>
        <taxon>Synechococcales</taxon>
        <taxon>Synechococcaceae</taxon>
        <taxon>Synechococcus</taxon>
    </lineage>
</organism>